<evidence type="ECO:0000313" key="7">
    <source>
        <dbReference type="EMBL" id="PIB75901.1"/>
    </source>
</evidence>
<keyword evidence="4" id="KW-0413">Isomerase</keyword>
<reference evidence="7 8" key="1">
    <citation type="journal article" date="2017" name="Infect. Genet. Evol.">
        <title>The new phylogeny of the genus Mycobacterium: The old and the news.</title>
        <authorList>
            <person name="Tortoli E."/>
            <person name="Fedrizzi T."/>
            <person name="Meehan C.J."/>
            <person name="Trovato A."/>
            <person name="Grottola A."/>
            <person name="Giacobazzi E."/>
            <person name="Serpini G.F."/>
            <person name="Tagliazucchi S."/>
            <person name="Fabio A."/>
            <person name="Bettua C."/>
            <person name="Bertorelli R."/>
            <person name="Frascaro F."/>
            <person name="De Sanctis V."/>
            <person name="Pecorari M."/>
            <person name="Jousson O."/>
            <person name="Segata N."/>
            <person name="Cirillo D.M."/>
        </authorList>
    </citation>
    <scope>NUCLEOTIDE SEQUENCE [LARGE SCALE GENOMIC DNA]</scope>
    <source>
        <strain evidence="7 8">CIP1034565</strain>
    </source>
</reference>
<evidence type="ECO:0000256" key="2">
    <source>
        <dbReference type="ARBA" id="ARBA00005297"/>
    </source>
</evidence>
<evidence type="ECO:0000256" key="4">
    <source>
        <dbReference type="ARBA" id="ARBA00023235"/>
    </source>
</evidence>
<evidence type="ECO:0000256" key="1">
    <source>
        <dbReference type="ARBA" id="ARBA00000799"/>
    </source>
</evidence>
<feature type="domain" description="Chorismate-utilising enzyme C-terminal" evidence="6">
    <location>
        <begin position="88"/>
        <end position="349"/>
    </location>
</feature>
<keyword evidence="8" id="KW-1185">Reference proteome</keyword>
<comment type="catalytic activity">
    <reaction evidence="1">
        <text>chorismate = isochorismate</text>
        <dbReference type="Rhea" id="RHEA:18985"/>
        <dbReference type="ChEBI" id="CHEBI:29748"/>
        <dbReference type="ChEBI" id="CHEBI:29780"/>
        <dbReference type="EC" id="5.4.4.2"/>
    </reaction>
</comment>
<dbReference type="EC" id="5.4.4.2" evidence="3"/>
<evidence type="ECO:0000256" key="3">
    <source>
        <dbReference type="ARBA" id="ARBA00012824"/>
    </source>
</evidence>
<dbReference type="RefSeq" id="WP_090590784.1">
    <property type="nucleotide sequence ID" value="NZ_CP104302.1"/>
</dbReference>
<dbReference type="InterPro" id="IPR004561">
    <property type="entry name" value="IsoChor_synthase"/>
</dbReference>
<dbReference type="SUPFAM" id="SSF56322">
    <property type="entry name" value="ADC synthase"/>
    <property type="match status" value="1"/>
</dbReference>
<name>A0A2G5PC33_9MYCO</name>
<protein>
    <recommendedName>
        <fullName evidence="3">isochorismate synthase</fullName>
        <ecNumber evidence="3">5.4.4.2</ecNumber>
    </recommendedName>
    <alternativeName>
        <fullName evidence="5">Isochorismate mutase</fullName>
    </alternativeName>
</protein>
<dbReference type="Proteomes" id="UP000230551">
    <property type="component" value="Unassembled WGS sequence"/>
</dbReference>
<dbReference type="OrthoDB" id="9806579at2"/>
<dbReference type="GO" id="GO:0008909">
    <property type="term" value="F:isochorismate synthase activity"/>
    <property type="evidence" value="ECO:0007669"/>
    <property type="project" value="UniProtKB-EC"/>
</dbReference>
<dbReference type="EMBL" id="PDCN02000007">
    <property type="protein sequence ID" value="PIB75901.1"/>
    <property type="molecule type" value="Genomic_DNA"/>
</dbReference>
<dbReference type="PANTHER" id="PTHR42839:SF2">
    <property type="entry name" value="ISOCHORISMATE SYNTHASE ENTC"/>
    <property type="match status" value="1"/>
</dbReference>
<evidence type="ECO:0000256" key="5">
    <source>
        <dbReference type="ARBA" id="ARBA00041564"/>
    </source>
</evidence>
<dbReference type="AlphaFoldDB" id="A0A2G5PC33"/>
<evidence type="ECO:0000313" key="8">
    <source>
        <dbReference type="Proteomes" id="UP000230551"/>
    </source>
</evidence>
<evidence type="ECO:0000259" key="6">
    <source>
        <dbReference type="Pfam" id="PF00425"/>
    </source>
</evidence>
<dbReference type="InterPro" id="IPR005801">
    <property type="entry name" value="ADC_synthase"/>
</dbReference>
<dbReference type="Gene3D" id="3.60.120.10">
    <property type="entry name" value="Anthranilate synthase"/>
    <property type="match status" value="1"/>
</dbReference>
<proteinExistence type="inferred from homology"/>
<comment type="caution">
    <text evidence="7">The sequence shown here is derived from an EMBL/GenBank/DDBJ whole genome shotgun (WGS) entry which is preliminary data.</text>
</comment>
<organism evidence="7 8">
    <name type="scientific">Mycolicibacterium brumae</name>
    <dbReference type="NCBI Taxonomy" id="85968"/>
    <lineage>
        <taxon>Bacteria</taxon>
        <taxon>Bacillati</taxon>
        <taxon>Actinomycetota</taxon>
        <taxon>Actinomycetes</taxon>
        <taxon>Mycobacteriales</taxon>
        <taxon>Mycobacteriaceae</taxon>
        <taxon>Mycolicibacterium</taxon>
    </lineage>
</organism>
<dbReference type="Pfam" id="PF00425">
    <property type="entry name" value="Chorismate_bind"/>
    <property type="match status" value="1"/>
</dbReference>
<dbReference type="NCBIfam" id="TIGR00543">
    <property type="entry name" value="isochor_syn"/>
    <property type="match status" value="1"/>
</dbReference>
<gene>
    <name evidence="7" type="ORF">CQY22_007555</name>
</gene>
<dbReference type="PANTHER" id="PTHR42839">
    <property type="entry name" value="ISOCHORISMATE SYNTHASE ENTC"/>
    <property type="match status" value="1"/>
</dbReference>
<accession>A0A2G5PC33</accession>
<sequence length="366" mass="37548">MTLTFALAGPDGVLCGRGMVAAYPQIGAADEALRSGTAPLVVGALPFDLSAPAALHTPEAVQHALPDITELPVPADVTVAPDPDPGIHRDRVAAAITRLQGGGPLQKVVLARALRLSAHDRGWDPETVLRRLLAADPGAYGYLTDLSAADGPYRGTTLVGASPELLVARRGDRVSCRPFAGSAARDADPVVDAANAAMLADSAKDRHEHALVVETMRAALEPLCAELEVAGQPSVHSTDALWHLGTPITGRLRSTATTALDLALALHPTPAVGGVPTDLATELITELEGDRGFYAGATGWCDSAGDGVWVVSIRGAQIFADRATAVVCCGGGVVAESDPDAELAETSAKFRTILAGLGVPTGPAKE</sequence>
<dbReference type="InterPro" id="IPR015890">
    <property type="entry name" value="Chorismate_C"/>
</dbReference>
<comment type="similarity">
    <text evidence="2">Belongs to the isochorismate synthase family.</text>
</comment>
<dbReference type="STRING" id="85968.GCA_900073015_02938"/>